<keyword evidence="4" id="KW-0997">Cell inner membrane</keyword>
<evidence type="ECO:0000256" key="3">
    <source>
        <dbReference type="ARBA" id="ARBA00022475"/>
    </source>
</evidence>
<keyword evidence="5 8" id="KW-0812">Transmembrane</keyword>
<feature type="domain" description="Type II secretion system protein GspF" evidence="9">
    <location>
        <begin position="71"/>
        <end position="193"/>
    </location>
</feature>
<keyword evidence="7 8" id="KW-0472">Membrane</keyword>
<evidence type="ECO:0000256" key="1">
    <source>
        <dbReference type="ARBA" id="ARBA00004429"/>
    </source>
</evidence>
<evidence type="ECO:0000259" key="9">
    <source>
        <dbReference type="Pfam" id="PF00482"/>
    </source>
</evidence>
<proteinExistence type="inferred from homology"/>
<evidence type="ECO:0000256" key="7">
    <source>
        <dbReference type="ARBA" id="ARBA00023136"/>
    </source>
</evidence>
<dbReference type="InterPro" id="IPR042094">
    <property type="entry name" value="T2SS_GspF_sf"/>
</dbReference>
<accession>A0A0S7XZT6</accession>
<dbReference type="PRINTS" id="PR00812">
    <property type="entry name" value="BCTERIALGSPF"/>
</dbReference>
<sequence>MGSFAYRVRDSKGRAVQGKITADTEGEAVDRLHKLGYTVISVEPVAPIFALSFEIPGFTTRIKTEEYVMLCAQLSAMLGSGVPLTTALDILVEQTENNKLRSTIEKASDDVKGGASFAEALRKHPKVFSSMFVNLITAGEAAGNLEEVLNRLSASLERQAEFQQKVSTALFYPIILLVFSVFVVIFIILTILPAFVKMFTEAKVPLPLPTRILYAINLIIRQHWILLLVIFGGIFIFLRFAKGTKMGKALLDRITLDMPIWGGMSRKVEIARFSRTLSSLLSSGVPMLQALETLQKTTENSVYAGVIKESYDNVRKGGTLSEQLKASGEFPAMTVKMTAVGEETGSLDKMLAKVAGFYEMSVDYAIKRITALLEPLFLIIVGGLVGFILASVILPIFQMVTTLRR</sequence>
<evidence type="ECO:0000256" key="6">
    <source>
        <dbReference type="ARBA" id="ARBA00022989"/>
    </source>
</evidence>
<feature type="domain" description="Type II secretion system protein GspF" evidence="9">
    <location>
        <begin position="273"/>
        <end position="395"/>
    </location>
</feature>
<keyword evidence="6 8" id="KW-1133">Transmembrane helix</keyword>
<dbReference type="PANTHER" id="PTHR30012:SF0">
    <property type="entry name" value="TYPE II SECRETION SYSTEM PROTEIN F-RELATED"/>
    <property type="match status" value="1"/>
</dbReference>
<dbReference type="PANTHER" id="PTHR30012">
    <property type="entry name" value="GENERAL SECRETION PATHWAY PROTEIN"/>
    <property type="match status" value="1"/>
</dbReference>
<dbReference type="PATRIC" id="fig|1703775.3.peg.2626"/>
<dbReference type="FunFam" id="1.20.81.30:FF:000001">
    <property type="entry name" value="Type II secretion system protein F"/>
    <property type="match status" value="2"/>
</dbReference>
<evidence type="ECO:0000256" key="4">
    <source>
        <dbReference type="ARBA" id="ARBA00022519"/>
    </source>
</evidence>
<evidence type="ECO:0000256" key="5">
    <source>
        <dbReference type="ARBA" id="ARBA00022692"/>
    </source>
</evidence>
<dbReference type="InterPro" id="IPR003004">
    <property type="entry name" value="GspF/PilC"/>
</dbReference>
<name>A0A0S7XZT6_UNCSA</name>
<dbReference type="GO" id="GO:0005886">
    <property type="term" value="C:plasma membrane"/>
    <property type="evidence" value="ECO:0007669"/>
    <property type="project" value="UniProtKB-SubCell"/>
</dbReference>
<evidence type="ECO:0000256" key="8">
    <source>
        <dbReference type="SAM" id="Phobius"/>
    </source>
</evidence>
<comment type="similarity">
    <text evidence="2">Belongs to the GSP F family.</text>
</comment>
<dbReference type="InterPro" id="IPR018076">
    <property type="entry name" value="T2SS_GspF_dom"/>
</dbReference>
<keyword evidence="3" id="KW-1003">Cell membrane</keyword>
<comment type="subcellular location">
    <subcellularLocation>
        <location evidence="1">Cell inner membrane</location>
        <topology evidence="1">Multi-pass membrane protein</topology>
    </subcellularLocation>
</comment>
<evidence type="ECO:0000313" key="10">
    <source>
        <dbReference type="EMBL" id="KPJ67960.1"/>
    </source>
</evidence>
<dbReference type="AlphaFoldDB" id="A0A0S7XZT6"/>
<feature type="transmembrane region" description="Helical" evidence="8">
    <location>
        <begin position="169"/>
        <end position="192"/>
    </location>
</feature>
<dbReference type="Gene3D" id="1.20.81.30">
    <property type="entry name" value="Type II secretion system (T2SS), domain F"/>
    <property type="match status" value="2"/>
</dbReference>
<reference evidence="10 11" key="1">
    <citation type="journal article" date="2015" name="Microbiome">
        <title>Genomic resolution of linkages in carbon, nitrogen, and sulfur cycling among widespread estuary sediment bacteria.</title>
        <authorList>
            <person name="Baker B.J."/>
            <person name="Lazar C.S."/>
            <person name="Teske A.P."/>
            <person name="Dick G.J."/>
        </authorList>
    </citation>
    <scope>NUCLEOTIDE SEQUENCE [LARGE SCALE GENOMIC DNA]</scope>
    <source>
        <strain evidence="10">DG_54_3</strain>
    </source>
</reference>
<comment type="caution">
    <text evidence="10">The sequence shown here is derived from an EMBL/GenBank/DDBJ whole genome shotgun (WGS) entry which is preliminary data.</text>
</comment>
<protein>
    <recommendedName>
        <fullName evidence="9">Type II secretion system protein GspF domain-containing protein</fullName>
    </recommendedName>
</protein>
<evidence type="ECO:0000313" key="11">
    <source>
        <dbReference type="Proteomes" id="UP000051861"/>
    </source>
</evidence>
<organism evidence="10 11">
    <name type="scientific">candidate division WOR-1 bacterium DG_54_3</name>
    <dbReference type="NCBI Taxonomy" id="1703775"/>
    <lineage>
        <taxon>Bacteria</taxon>
        <taxon>Bacillati</taxon>
        <taxon>Saganbacteria</taxon>
    </lineage>
</organism>
<dbReference type="Pfam" id="PF00482">
    <property type="entry name" value="T2SSF"/>
    <property type="match status" value="2"/>
</dbReference>
<dbReference type="Proteomes" id="UP000051861">
    <property type="component" value="Unassembled WGS sequence"/>
</dbReference>
<feature type="transmembrane region" description="Helical" evidence="8">
    <location>
        <begin position="212"/>
        <end position="238"/>
    </location>
</feature>
<gene>
    <name evidence="10" type="ORF">AMJ44_07010</name>
</gene>
<evidence type="ECO:0000256" key="2">
    <source>
        <dbReference type="ARBA" id="ARBA00005745"/>
    </source>
</evidence>
<feature type="transmembrane region" description="Helical" evidence="8">
    <location>
        <begin position="376"/>
        <end position="397"/>
    </location>
</feature>
<dbReference type="EMBL" id="LIZX01000059">
    <property type="protein sequence ID" value="KPJ67960.1"/>
    <property type="molecule type" value="Genomic_DNA"/>
</dbReference>